<keyword evidence="1" id="KW-0472">Membrane</keyword>
<keyword evidence="1" id="KW-1133">Transmembrane helix</keyword>
<evidence type="ECO:0000313" key="2">
    <source>
        <dbReference type="EMBL" id="NOJ47207.1"/>
    </source>
</evidence>
<organism evidence="2 3">
    <name type="scientific">Bradyrhizobium archetypum</name>
    <dbReference type="NCBI Taxonomy" id="2721160"/>
    <lineage>
        <taxon>Bacteria</taxon>
        <taxon>Pseudomonadati</taxon>
        <taxon>Pseudomonadota</taxon>
        <taxon>Alphaproteobacteria</taxon>
        <taxon>Hyphomicrobiales</taxon>
        <taxon>Nitrobacteraceae</taxon>
        <taxon>Bradyrhizobium</taxon>
    </lineage>
</organism>
<gene>
    <name evidence="2" type="ORF">HCN50_13280</name>
</gene>
<dbReference type="RefSeq" id="WP_171710110.1">
    <property type="nucleotide sequence ID" value="NZ_JAAVLW010000004.1"/>
</dbReference>
<dbReference type="AlphaFoldDB" id="A0A7Y4M1X3"/>
<feature type="transmembrane region" description="Helical" evidence="1">
    <location>
        <begin position="27"/>
        <end position="46"/>
    </location>
</feature>
<evidence type="ECO:0000313" key="3">
    <source>
        <dbReference type="Proteomes" id="UP000528734"/>
    </source>
</evidence>
<reference evidence="2 3" key="1">
    <citation type="submission" date="2020-03" db="EMBL/GenBank/DDBJ databases">
        <title>Bradyrhizobium diversity isolated from nodules of Muelleranthus trifoliolatus.</title>
        <authorList>
            <person name="Klepa M."/>
            <person name="Helene L."/>
            <person name="Hungria M."/>
        </authorList>
    </citation>
    <scope>NUCLEOTIDE SEQUENCE [LARGE SCALE GENOMIC DNA]</scope>
    <source>
        <strain evidence="2 3">WSM 1744</strain>
    </source>
</reference>
<keyword evidence="3" id="KW-1185">Reference proteome</keyword>
<accession>A0A7Y4M1X3</accession>
<protein>
    <submittedName>
        <fullName evidence="2">Uncharacterized protein</fullName>
    </submittedName>
</protein>
<evidence type="ECO:0000256" key="1">
    <source>
        <dbReference type="SAM" id="Phobius"/>
    </source>
</evidence>
<dbReference type="EMBL" id="JAAVLW010000004">
    <property type="protein sequence ID" value="NOJ47207.1"/>
    <property type="molecule type" value="Genomic_DNA"/>
</dbReference>
<name>A0A7Y4M1X3_9BRAD</name>
<proteinExistence type="predicted"/>
<keyword evidence="1" id="KW-0812">Transmembrane</keyword>
<dbReference type="Proteomes" id="UP000528734">
    <property type="component" value="Unassembled WGS sequence"/>
</dbReference>
<sequence>MQNVQNVQPDNMDSMPLRQSSHSMGTIVIRFVGLLTLAVVAMTLIWSR</sequence>
<comment type="caution">
    <text evidence="2">The sequence shown here is derived from an EMBL/GenBank/DDBJ whole genome shotgun (WGS) entry which is preliminary data.</text>
</comment>